<dbReference type="Proteomes" id="UP000327044">
    <property type="component" value="Unassembled WGS sequence"/>
</dbReference>
<dbReference type="InterPro" id="IPR011009">
    <property type="entry name" value="Kinase-like_dom_sf"/>
</dbReference>
<dbReference type="AlphaFoldDB" id="A0A5N4A7K5"/>
<feature type="domain" description="CHK kinase-like" evidence="1">
    <location>
        <begin position="125"/>
        <end position="325"/>
    </location>
</feature>
<dbReference type="InterPro" id="IPR004119">
    <property type="entry name" value="EcKL"/>
</dbReference>
<gene>
    <name evidence="2" type="ORF">PPYR_12931</name>
</gene>
<name>A0A5N4A7K5_PHOPY</name>
<evidence type="ECO:0000259" key="1">
    <source>
        <dbReference type="SMART" id="SM00587"/>
    </source>
</evidence>
<dbReference type="InParanoid" id="A0A5N4A7K5"/>
<keyword evidence="3" id="KW-1185">Reference proteome</keyword>
<protein>
    <recommendedName>
        <fullName evidence="1">CHK kinase-like domain-containing protein</fullName>
    </recommendedName>
</protein>
<dbReference type="Pfam" id="PF02958">
    <property type="entry name" value="EcKL"/>
    <property type="match status" value="1"/>
</dbReference>
<reference evidence="2 3" key="1">
    <citation type="journal article" date="2018" name="Elife">
        <title>Firefly genomes illuminate parallel origins of bioluminescence in beetles.</title>
        <authorList>
            <person name="Fallon T.R."/>
            <person name="Lower S.E."/>
            <person name="Chang C.H."/>
            <person name="Bessho-Uehara M."/>
            <person name="Martin G.J."/>
            <person name="Bewick A.J."/>
            <person name="Behringer M."/>
            <person name="Debat H.J."/>
            <person name="Wong I."/>
            <person name="Day J.C."/>
            <person name="Suvorov A."/>
            <person name="Silva C.J."/>
            <person name="Stanger-Hall K.F."/>
            <person name="Hall D.W."/>
            <person name="Schmitz R.J."/>
            <person name="Nelson D.R."/>
            <person name="Lewis S.M."/>
            <person name="Shigenobu S."/>
            <person name="Bybee S.M."/>
            <person name="Larracuente A.M."/>
            <person name="Oba Y."/>
            <person name="Weng J.K."/>
        </authorList>
    </citation>
    <scope>NUCLEOTIDE SEQUENCE [LARGE SCALE GENOMIC DNA]</scope>
    <source>
        <strain evidence="2">1611_PpyrPB1</strain>
        <tissue evidence="2">Whole body</tissue>
    </source>
</reference>
<accession>A0A5N4A7K5</accession>
<dbReference type="EMBL" id="VVIM01000009">
    <property type="protein sequence ID" value="KAB0793311.1"/>
    <property type="molecule type" value="Genomic_DNA"/>
</dbReference>
<dbReference type="PANTHER" id="PTHR11012:SF54">
    <property type="entry name" value="CHK KINASE-LIKE DOMAIN-CONTAINING PROTEIN"/>
    <property type="match status" value="1"/>
</dbReference>
<proteinExistence type="predicted"/>
<evidence type="ECO:0000313" key="2">
    <source>
        <dbReference type="EMBL" id="KAB0793311.1"/>
    </source>
</evidence>
<dbReference type="Gene3D" id="3.90.1200.10">
    <property type="match status" value="1"/>
</dbReference>
<dbReference type="SUPFAM" id="SSF56112">
    <property type="entry name" value="Protein kinase-like (PK-like)"/>
    <property type="match status" value="1"/>
</dbReference>
<organism evidence="2 3">
    <name type="scientific">Photinus pyralis</name>
    <name type="common">Common eastern firefly</name>
    <name type="synonym">Lampyris pyralis</name>
    <dbReference type="NCBI Taxonomy" id="7054"/>
    <lineage>
        <taxon>Eukaryota</taxon>
        <taxon>Metazoa</taxon>
        <taxon>Ecdysozoa</taxon>
        <taxon>Arthropoda</taxon>
        <taxon>Hexapoda</taxon>
        <taxon>Insecta</taxon>
        <taxon>Pterygota</taxon>
        <taxon>Neoptera</taxon>
        <taxon>Endopterygota</taxon>
        <taxon>Coleoptera</taxon>
        <taxon>Polyphaga</taxon>
        <taxon>Elateriformia</taxon>
        <taxon>Elateroidea</taxon>
        <taxon>Lampyridae</taxon>
        <taxon>Lampyrinae</taxon>
        <taxon>Photinus</taxon>
    </lineage>
</organism>
<sequence length="419" mass="48594">MSSVTAEIENLARSLVTAAFPDRISCPIEISNSALENGDNFLGLIYNVSVSDDNGTIHLVVKLAPQEDYFRIVMPVREIYKTEIFAYKEILCEFSRIQDEKKLPRDFQAFARMYASRTDNLRESLLMENVKKRGFRLINHRIPVDYPHASLVMREMGRFHALSYAIRDQKPEIFDSWEDQCHEYFFSSSIQVPALKGITRLVSAVVNSYPPHQREKERRALKEFAGDLSTIYKSGLVVSSDDKKYAVVAHGDMELRNLLFKYGNPHDPDCPTELCIVDWQLMHLAPPAMEVLFFIFLSTDKELREQHYTKLIEEYYQSFCLFLRELGSDPDSLFPFPILLEHLKKYSGWALLLAILFNPSNLKEGDDIPDFSNCDDEDAMVAMMSIIPKRRYLQRMRDVVSDMLNYGYPFYMLTDQSRT</sequence>
<dbReference type="InterPro" id="IPR015897">
    <property type="entry name" value="CHK_kinase-like"/>
</dbReference>
<comment type="caution">
    <text evidence="2">The sequence shown here is derived from an EMBL/GenBank/DDBJ whole genome shotgun (WGS) entry which is preliminary data.</text>
</comment>
<dbReference type="SMART" id="SM00587">
    <property type="entry name" value="CHK"/>
    <property type="match status" value="1"/>
</dbReference>
<evidence type="ECO:0000313" key="3">
    <source>
        <dbReference type="Proteomes" id="UP000327044"/>
    </source>
</evidence>
<dbReference type="PANTHER" id="PTHR11012">
    <property type="entry name" value="PROTEIN KINASE-LIKE DOMAIN-CONTAINING"/>
    <property type="match status" value="1"/>
</dbReference>